<evidence type="ECO:0000256" key="4">
    <source>
        <dbReference type="ARBA" id="ARBA00023125"/>
    </source>
</evidence>
<evidence type="ECO:0000256" key="6">
    <source>
        <dbReference type="ARBA" id="ARBA00023242"/>
    </source>
</evidence>
<dbReference type="InterPro" id="IPR000047">
    <property type="entry name" value="HTH_motif"/>
</dbReference>
<dbReference type="InterPro" id="IPR009057">
    <property type="entry name" value="Homeodomain-like_sf"/>
</dbReference>
<proteinExistence type="inferred from homology"/>
<evidence type="ECO:0000256" key="3">
    <source>
        <dbReference type="ARBA" id="ARBA00022473"/>
    </source>
</evidence>
<keyword evidence="3" id="KW-0217">Developmental protein</keyword>
<dbReference type="PROSITE" id="PS50071">
    <property type="entry name" value="HOMEOBOX_2"/>
    <property type="match status" value="1"/>
</dbReference>
<evidence type="ECO:0000256" key="8">
    <source>
        <dbReference type="RuleBase" id="RU000682"/>
    </source>
</evidence>
<feature type="compositionally biased region" description="Basic residues" evidence="9">
    <location>
        <begin position="20"/>
        <end position="32"/>
    </location>
</feature>
<dbReference type="CDD" id="cd00086">
    <property type="entry name" value="homeodomain"/>
    <property type="match status" value="1"/>
</dbReference>
<dbReference type="GO" id="GO:0000978">
    <property type="term" value="F:RNA polymerase II cis-regulatory region sequence-specific DNA binding"/>
    <property type="evidence" value="ECO:0007669"/>
    <property type="project" value="TreeGrafter"/>
</dbReference>
<dbReference type="PANTHER" id="PTHR45659:SF4">
    <property type="entry name" value="HOMEOBOX PROTEIN ABDOMINAL-A"/>
    <property type="match status" value="1"/>
</dbReference>
<dbReference type="Pfam" id="PF00046">
    <property type="entry name" value="Homeodomain"/>
    <property type="match status" value="1"/>
</dbReference>
<sequence>MSTQQWSPCQFSKSSAKAKISGRSRRGKKKRGVISERISPSGSEQQTMLSHGNPNSSSWSSAQNQHPAFLYNQAVNGSRCSSNSSPDSNQKPSPSHSPLQQRYPDPAGYYNGATTGPGAQIYQQHWAQSGYQPGGFGQTNLCSPTSSPSGGGVGVGLGVGVGGGNAGGGGPMSAGHDWKMSQFVGNGGAGMHHFGHPEFSGMQAGYEVAAAVAAANHQLGMANASSAYFPWMKGLTIEQAGGPKRTRQTYTRYQTLELEKEFHYNKYLTRKRRIEIAQALGLTERQIKIWFQNRRMKAKKEAKLTSSSITSVAAPESSSGELDACASPIGGGAGAGGGGGGSSSSNNASGNGVLALSPSTSPTSGVMSALRGLDPQQRSGVGIGGGGGAAAAAAAIVGFHGHNHHHHHHHFQPGFAHVFKDCDSHVSEQVDLKPFPAAGIHADLVVRN</sequence>
<dbReference type="PROSITE" id="PS00027">
    <property type="entry name" value="HOMEOBOX_1"/>
    <property type="match status" value="1"/>
</dbReference>
<dbReference type="OrthoDB" id="6159439at2759"/>
<evidence type="ECO:0000259" key="10">
    <source>
        <dbReference type="PROSITE" id="PS50071"/>
    </source>
</evidence>
<dbReference type="PRINTS" id="PR00031">
    <property type="entry name" value="HTHREPRESSR"/>
</dbReference>
<evidence type="ECO:0000256" key="5">
    <source>
        <dbReference type="ARBA" id="ARBA00023155"/>
    </source>
</evidence>
<feature type="compositionally biased region" description="Low complexity" evidence="9">
    <location>
        <begin position="343"/>
        <end position="352"/>
    </location>
</feature>
<feature type="region of interest" description="Disordered" evidence="9">
    <location>
        <begin position="1"/>
        <end position="62"/>
    </location>
</feature>
<dbReference type="GO" id="GO:0009952">
    <property type="term" value="P:anterior/posterior pattern specification"/>
    <property type="evidence" value="ECO:0007669"/>
    <property type="project" value="TreeGrafter"/>
</dbReference>
<keyword evidence="4 7" id="KW-0238">DNA-binding</keyword>
<protein>
    <recommendedName>
        <fullName evidence="10">Homeobox domain-containing protein</fullName>
    </recommendedName>
</protein>
<feature type="domain" description="Homeobox" evidence="10">
    <location>
        <begin position="241"/>
        <end position="301"/>
    </location>
</feature>
<dbReference type="GO" id="GO:0000981">
    <property type="term" value="F:DNA-binding transcription factor activity, RNA polymerase II-specific"/>
    <property type="evidence" value="ECO:0007669"/>
    <property type="project" value="InterPro"/>
</dbReference>
<keyword evidence="6 7" id="KW-0539">Nucleus</keyword>
<dbReference type="Proteomes" id="UP000678499">
    <property type="component" value="Unassembled WGS sequence"/>
</dbReference>
<dbReference type="InterPro" id="IPR050296">
    <property type="entry name" value="Antp_homeobox"/>
</dbReference>
<accession>A0A7R9C0V8</accession>
<dbReference type="AlphaFoldDB" id="A0A7R9C0V8"/>
<dbReference type="InterPro" id="IPR017970">
    <property type="entry name" value="Homeobox_CS"/>
</dbReference>
<feature type="compositionally biased region" description="Low complexity" evidence="9">
    <location>
        <begin position="76"/>
        <end position="94"/>
    </location>
</feature>
<dbReference type="EMBL" id="CAJPEX010006956">
    <property type="protein sequence ID" value="CAG0924261.1"/>
    <property type="molecule type" value="Genomic_DNA"/>
</dbReference>
<dbReference type="InterPro" id="IPR020479">
    <property type="entry name" value="HD_metazoa"/>
</dbReference>
<dbReference type="GO" id="GO:0005634">
    <property type="term" value="C:nucleus"/>
    <property type="evidence" value="ECO:0007669"/>
    <property type="project" value="UniProtKB-SubCell"/>
</dbReference>
<reference evidence="11" key="1">
    <citation type="submission" date="2020-11" db="EMBL/GenBank/DDBJ databases">
        <authorList>
            <person name="Tran Van P."/>
        </authorList>
    </citation>
    <scope>NUCLEOTIDE SEQUENCE</scope>
</reference>
<feature type="compositionally biased region" description="Polar residues" evidence="9">
    <location>
        <begin position="304"/>
        <end position="320"/>
    </location>
</feature>
<feature type="region of interest" description="Disordered" evidence="9">
    <location>
        <begin position="302"/>
        <end position="367"/>
    </location>
</feature>
<evidence type="ECO:0000256" key="7">
    <source>
        <dbReference type="PROSITE-ProRule" id="PRU00108"/>
    </source>
</evidence>
<name>A0A7R9C0V8_9CRUS</name>
<dbReference type="SMART" id="SM00389">
    <property type="entry name" value="HOX"/>
    <property type="match status" value="1"/>
</dbReference>
<evidence type="ECO:0000256" key="1">
    <source>
        <dbReference type="ARBA" id="ARBA00004123"/>
    </source>
</evidence>
<evidence type="ECO:0000256" key="2">
    <source>
        <dbReference type="ARBA" id="ARBA00009107"/>
    </source>
</evidence>
<feature type="compositionally biased region" description="Polar residues" evidence="9">
    <location>
        <begin position="1"/>
        <end position="15"/>
    </location>
</feature>
<feature type="DNA-binding region" description="Homeobox" evidence="7">
    <location>
        <begin position="243"/>
        <end position="302"/>
    </location>
</feature>
<keyword evidence="5 7" id="KW-0371">Homeobox</keyword>
<evidence type="ECO:0000313" key="11">
    <source>
        <dbReference type="EMBL" id="CAD7284109.1"/>
    </source>
</evidence>
<dbReference type="Gene3D" id="1.10.10.60">
    <property type="entry name" value="Homeodomain-like"/>
    <property type="match status" value="1"/>
</dbReference>
<dbReference type="PANTHER" id="PTHR45659">
    <property type="entry name" value="HOMEOBOX PROTEIN HOX"/>
    <property type="match status" value="1"/>
</dbReference>
<dbReference type="InterPro" id="IPR001356">
    <property type="entry name" value="HD"/>
</dbReference>
<feature type="compositionally biased region" description="Polar residues" evidence="9">
    <location>
        <begin position="357"/>
        <end position="366"/>
    </location>
</feature>
<dbReference type="PRINTS" id="PR00024">
    <property type="entry name" value="HOMEOBOX"/>
</dbReference>
<feature type="compositionally biased region" description="Gly residues" evidence="9">
    <location>
        <begin position="329"/>
        <end position="342"/>
    </location>
</feature>
<organism evidence="11">
    <name type="scientific">Notodromas monacha</name>
    <dbReference type="NCBI Taxonomy" id="399045"/>
    <lineage>
        <taxon>Eukaryota</taxon>
        <taxon>Metazoa</taxon>
        <taxon>Ecdysozoa</taxon>
        <taxon>Arthropoda</taxon>
        <taxon>Crustacea</taxon>
        <taxon>Oligostraca</taxon>
        <taxon>Ostracoda</taxon>
        <taxon>Podocopa</taxon>
        <taxon>Podocopida</taxon>
        <taxon>Cypridocopina</taxon>
        <taxon>Cypridoidea</taxon>
        <taxon>Cyprididae</taxon>
        <taxon>Notodromas</taxon>
    </lineage>
</organism>
<comment type="subcellular location">
    <subcellularLocation>
        <location evidence="1 7 8">Nucleus</location>
    </subcellularLocation>
</comment>
<dbReference type="EMBL" id="OA888993">
    <property type="protein sequence ID" value="CAD7284109.1"/>
    <property type="molecule type" value="Genomic_DNA"/>
</dbReference>
<evidence type="ECO:0000256" key="9">
    <source>
        <dbReference type="SAM" id="MobiDB-lite"/>
    </source>
</evidence>
<comment type="similarity">
    <text evidence="2">Belongs to the Antp homeobox family.</text>
</comment>
<feature type="compositionally biased region" description="Polar residues" evidence="9">
    <location>
        <begin position="38"/>
        <end position="55"/>
    </location>
</feature>
<dbReference type="SUPFAM" id="SSF46689">
    <property type="entry name" value="Homeodomain-like"/>
    <property type="match status" value="1"/>
</dbReference>
<feature type="region of interest" description="Disordered" evidence="9">
    <location>
        <begin position="76"/>
        <end position="116"/>
    </location>
</feature>
<evidence type="ECO:0000313" key="12">
    <source>
        <dbReference type="Proteomes" id="UP000678499"/>
    </source>
</evidence>
<gene>
    <name evidence="11" type="ORF">NMOB1V02_LOCUS11716</name>
</gene>
<keyword evidence="12" id="KW-1185">Reference proteome</keyword>